<evidence type="ECO:0000256" key="4">
    <source>
        <dbReference type="ARBA" id="ARBA00022777"/>
    </source>
</evidence>
<organism evidence="9 10">
    <name type="scientific">Punctularia strigosozonata (strain HHB-11173)</name>
    <name type="common">White-rot fungus</name>
    <dbReference type="NCBI Taxonomy" id="741275"/>
    <lineage>
        <taxon>Eukaryota</taxon>
        <taxon>Fungi</taxon>
        <taxon>Dikarya</taxon>
        <taxon>Basidiomycota</taxon>
        <taxon>Agaricomycotina</taxon>
        <taxon>Agaricomycetes</taxon>
        <taxon>Corticiales</taxon>
        <taxon>Punctulariaceae</taxon>
        <taxon>Punctularia</taxon>
    </lineage>
</organism>
<dbReference type="Proteomes" id="UP000054196">
    <property type="component" value="Unassembled WGS sequence"/>
</dbReference>
<dbReference type="Pfam" id="PF00512">
    <property type="entry name" value="HisKA"/>
    <property type="match status" value="1"/>
</dbReference>
<keyword evidence="10" id="KW-1185">Reference proteome</keyword>
<dbReference type="Pfam" id="PF00072">
    <property type="entry name" value="Response_reg"/>
    <property type="match status" value="1"/>
</dbReference>
<evidence type="ECO:0000256" key="2">
    <source>
        <dbReference type="ARBA" id="ARBA00012438"/>
    </source>
</evidence>
<dbReference type="InterPro" id="IPR036097">
    <property type="entry name" value="HisK_dim/P_sf"/>
</dbReference>
<evidence type="ECO:0000259" key="8">
    <source>
        <dbReference type="PROSITE" id="PS50110"/>
    </source>
</evidence>
<protein>
    <recommendedName>
        <fullName evidence="2">histidine kinase</fullName>
        <ecNumber evidence="2">2.7.13.3</ecNumber>
    </recommendedName>
</protein>
<evidence type="ECO:0000256" key="3">
    <source>
        <dbReference type="ARBA" id="ARBA00022679"/>
    </source>
</evidence>
<evidence type="ECO:0000313" key="9">
    <source>
        <dbReference type="EMBL" id="EIN04835.1"/>
    </source>
</evidence>
<keyword evidence="5" id="KW-0597">Phosphoprotein</keyword>
<sequence>MDATDGSHPDPAPTASSRSSLNSGTPHYVVTPTDETLGTQRFPVVTLSDPRVNGPDPQPLFYPSPSDTVSLGAPLSDFDETEFGRDYPSGQRQDGSAVIPPQQPSFADPYLFPLLARNELKRLTSLWYYTNSILNDHDLLEQLQGTVDVVHDIMQQDCTFLGLMDHDSYTHIVTNNCPLSTVPRREATCAHTILQDSDTVFSLPNMLEDWRFAASPSVQAGMRSYVGTQLLYRLPGTDVEVAFGSLCVSSNSPKPAPSAVQINTLKRLAKTMVHMIVERANIRRRKVQEEMVAKLAAVLQDVTPGNLIERRLNVLRECYPSCHVSYQIQQDGVVRLRGGPRVPYEQVRDSLWEATDAILKVILDNHTPIHLSRPTNQAVRAIVVRVPSADDAYLVVETDDLKTVFDTIDVLFVVQCATSISNVVMSADLNAAAASKDLFLRGMTHDLRTPIHAIIASAELLKEGSSDVESTPRTPGKETSRRMLDVIEGQGNHLLAMVNSLIRLNHLGVADQYDLSTSLQNLAAIEQSVVEGITNSAAYAERKTEVAVLVDNQLPATAELLLTNVATLGIVLSSLMGHALSTTTRGSICLRTSLSPDRAFLDYEVIDTGAGIVPQDWGRVFPPAEPVADPDDSDPAHLRLSIATASRIANALSGALSLVSCTPGRGSHFRLRLNKPVIAPDKDPESVRHRLKKSIMPLTYYVLDGGPPSVTHVAQQLGRLGFTETSKEGAAIALGDAKMARLALERLTNPWQTAFLVSDSIEEAGHHRRPSNPRVLRSPSPVVRARLWAVIDAALQNYHRRGPLSAGAFQASRNSTPSAGDAPRRDRSSIRLLIVDDNEINVRILVMYAKRRGYAHATARDGQEAVDQFADALASRAQQPAGTFDLVLMDLQMPKMDGEEATRRIRVLEQDAGVYPSLVYIVHEVFAPKLSVPDLILVSIDWHWFYVHWYALANSTNAFNGLLLGPVHGHICDSAGIPTVAVPDTAEILNIVLRGIYNLSFASPLPSFEAASSAAVPLLKYGFDVRRMFAPSTTLFELFSTLYAPFVPMDVYCFAALYDLAPIASVASGHLLSFSFCTLDDALAKKIGPRYLRLLLCLHLGRSGALKRLLLPQPTMHPPNTVCGMAEQQNLCSAWALASAYLSRDPRPNTTSQDMRSVLYPISCSLECAQCGLSFVDRSLSLIAEWAAVKTTIVTE</sequence>
<keyword evidence="3" id="KW-0808">Transferase</keyword>
<evidence type="ECO:0000313" key="10">
    <source>
        <dbReference type="Proteomes" id="UP000054196"/>
    </source>
</evidence>
<dbReference type="HOGENOM" id="CLU_271278_0_0_1"/>
<dbReference type="SMART" id="SM00448">
    <property type="entry name" value="REC"/>
    <property type="match status" value="1"/>
</dbReference>
<dbReference type="InterPro" id="IPR005467">
    <property type="entry name" value="His_kinase_dom"/>
</dbReference>
<evidence type="ECO:0000256" key="5">
    <source>
        <dbReference type="PROSITE-ProRule" id="PRU00169"/>
    </source>
</evidence>
<dbReference type="OrthoDB" id="21225at2759"/>
<dbReference type="SUPFAM" id="SSF47384">
    <property type="entry name" value="Homodimeric domain of signal transducing histidine kinase"/>
    <property type="match status" value="1"/>
</dbReference>
<dbReference type="Gene3D" id="3.30.565.10">
    <property type="entry name" value="Histidine kinase-like ATPase, C-terminal domain"/>
    <property type="match status" value="1"/>
</dbReference>
<dbReference type="KEGG" id="psq:PUNSTDRAFT_146164"/>
<dbReference type="SUPFAM" id="SSF52172">
    <property type="entry name" value="CheY-like"/>
    <property type="match status" value="1"/>
</dbReference>
<dbReference type="SMART" id="SM00388">
    <property type="entry name" value="HisKA"/>
    <property type="match status" value="1"/>
</dbReference>
<dbReference type="EC" id="2.7.13.3" evidence="2"/>
<name>R7S362_PUNST</name>
<accession>R7S362</accession>
<dbReference type="GeneID" id="18881588"/>
<feature type="region of interest" description="Disordered" evidence="6">
    <location>
        <begin position="1"/>
        <end position="98"/>
    </location>
</feature>
<dbReference type="SUPFAM" id="SSF55781">
    <property type="entry name" value="GAF domain-like"/>
    <property type="match status" value="1"/>
</dbReference>
<dbReference type="PROSITE" id="PS50109">
    <property type="entry name" value="HIS_KIN"/>
    <property type="match status" value="1"/>
</dbReference>
<dbReference type="InterPro" id="IPR001789">
    <property type="entry name" value="Sig_transdc_resp-reg_receiver"/>
</dbReference>
<dbReference type="PANTHER" id="PTHR43047">
    <property type="entry name" value="TWO-COMPONENT HISTIDINE PROTEIN KINASE"/>
    <property type="match status" value="1"/>
</dbReference>
<dbReference type="GO" id="GO:0000155">
    <property type="term" value="F:phosphorelay sensor kinase activity"/>
    <property type="evidence" value="ECO:0007669"/>
    <property type="project" value="InterPro"/>
</dbReference>
<dbReference type="GO" id="GO:0005886">
    <property type="term" value="C:plasma membrane"/>
    <property type="evidence" value="ECO:0007669"/>
    <property type="project" value="TreeGrafter"/>
</dbReference>
<feature type="modified residue" description="4-aspartylphosphate" evidence="5">
    <location>
        <position position="890"/>
    </location>
</feature>
<dbReference type="InterPro" id="IPR036890">
    <property type="entry name" value="HATPase_C_sf"/>
</dbReference>
<dbReference type="RefSeq" id="XP_007387758.1">
    <property type="nucleotide sequence ID" value="XM_007387696.1"/>
</dbReference>
<dbReference type="PROSITE" id="PS50110">
    <property type="entry name" value="RESPONSE_REGULATORY"/>
    <property type="match status" value="1"/>
</dbReference>
<dbReference type="Gene3D" id="1.10.287.130">
    <property type="match status" value="1"/>
</dbReference>
<dbReference type="CDD" id="cd00082">
    <property type="entry name" value="HisKA"/>
    <property type="match status" value="1"/>
</dbReference>
<reference evidence="10" key="1">
    <citation type="journal article" date="2012" name="Science">
        <title>The Paleozoic origin of enzymatic lignin decomposition reconstructed from 31 fungal genomes.</title>
        <authorList>
            <person name="Floudas D."/>
            <person name="Binder M."/>
            <person name="Riley R."/>
            <person name="Barry K."/>
            <person name="Blanchette R.A."/>
            <person name="Henrissat B."/>
            <person name="Martinez A.T."/>
            <person name="Otillar R."/>
            <person name="Spatafora J.W."/>
            <person name="Yadav J.S."/>
            <person name="Aerts A."/>
            <person name="Benoit I."/>
            <person name="Boyd A."/>
            <person name="Carlson A."/>
            <person name="Copeland A."/>
            <person name="Coutinho P.M."/>
            <person name="de Vries R.P."/>
            <person name="Ferreira P."/>
            <person name="Findley K."/>
            <person name="Foster B."/>
            <person name="Gaskell J."/>
            <person name="Glotzer D."/>
            <person name="Gorecki P."/>
            <person name="Heitman J."/>
            <person name="Hesse C."/>
            <person name="Hori C."/>
            <person name="Igarashi K."/>
            <person name="Jurgens J.A."/>
            <person name="Kallen N."/>
            <person name="Kersten P."/>
            <person name="Kohler A."/>
            <person name="Kuees U."/>
            <person name="Kumar T.K.A."/>
            <person name="Kuo A."/>
            <person name="LaButti K."/>
            <person name="Larrondo L.F."/>
            <person name="Lindquist E."/>
            <person name="Ling A."/>
            <person name="Lombard V."/>
            <person name="Lucas S."/>
            <person name="Lundell T."/>
            <person name="Martin R."/>
            <person name="McLaughlin D.J."/>
            <person name="Morgenstern I."/>
            <person name="Morin E."/>
            <person name="Murat C."/>
            <person name="Nagy L.G."/>
            <person name="Nolan M."/>
            <person name="Ohm R.A."/>
            <person name="Patyshakuliyeva A."/>
            <person name="Rokas A."/>
            <person name="Ruiz-Duenas F.J."/>
            <person name="Sabat G."/>
            <person name="Salamov A."/>
            <person name="Samejima M."/>
            <person name="Schmutz J."/>
            <person name="Slot J.C."/>
            <person name="St John F."/>
            <person name="Stenlid J."/>
            <person name="Sun H."/>
            <person name="Sun S."/>
            <person name="Syed K."/>
            <person name="Tsang A."/>
            <person name="Wiebenga A."/>
            <person name="Young D."/>
            <person name="Pisabarro A."/>
            <person name="Eastwood D.C."/>
            <person name="Martin F."/>
            <person name="Cullen D."/>
            <person name="Grigoriev I.V."/>
            <person name="Hibbett D.S."/>
        </authorList>
    </citation>
    <scope>NUCLEOTIDE SEQUENCE [LARGE SCALE GENOMIC DNA]</scope>
    <source>
        <strain evidence="10">HHB-11173 SS5</strain>
    </source>
</reference>
<evidence type="ECO:0000256" key="6">
    <source>
        <dbReference type="SAM" id="MobiDB-lite"/>
    </source>
</evidence>
<dbReference type="GO" id="GO:0009927">
    <property type="term" value="F:histidine phosphotransfer kinase activity"/>
    <property type="evidence" value="ECO:0007669"/>
    <property type="project" value="TreeGrafter"/>
</dbReference>
<dbReference type="Gene3D" id="3.40.50.2300">
    <property type="match status" value="1"/>
</dbReference>
<gene>
    <name evidence="9" type="ORF">PUNSTDRAFT_146164</name>
</gene>
<keyword evidence="4" id="KW-0418">Kinase</keyword>
<comment type="catalytic activity">
    <reaction evidence="1">
        <text>ATP + protein L-histidine = ADP + protein N-phospho-L-histidine.</text>
        <dbReference type="EC" id="2.7.13.3"/>
    </reaction>
</comment>
<feature type="domain" description="Response regulatory" evidence="8">
    <location>
        <begin position="831"/>
        <end position="953"/>
    </location>
</feature>
<evidence type="ECO:0000256" key="1">
    <source>
        <dbReference type="ARBA" id="ARBA00000085"/>
    </source>
</evidence>
<dbReference type="InterPro" id="IPR003661">
    <property type="entry name" value="HisK_dim/P_dom"/>
</dbReference>
<evidence type="ECO:0000259" key="7">
    <source>
        <dbReference type="PROSITE" id="PS50109"/>
    </source>
</evidence>
<dbReference type="EMBL" id="JH687552">
    <property type="protein sequence ID" value="EIN04835.1"/>
    <property type="molecule type" value="Genomic_DNA"/>
</dbReference>
<proteinExistence type="predicted"/>
<dbReference type="OMA" id="RVFLDCI"/>
<dbReference type="eggNOG" id="KOG0519">
    <property type="taxonomic scope" value="Eukaryota"/>
</dbReference>
<dbReference type="CDD" id="cd17546">
    <property type="entry name" value="REC_hyHK_CKI1_RcsC-like"/>
    <property type="match status" value="1"/>
</dbReference>
<feature type="domain" description="Histidine kinase" evidence="7">
    <location>
        <begin position="442"/>
        <end position="677"/>
    </location>
</feature>
<feature type="compositionally biased region" description="Polar residues" evidence="6">
    <location>
        <begin position="14"/>
        <end position="25"/>
    </location>
</feature>
<dbReference type="PANTHER" id="PTHR43047:SF2">
    <property type="entry name" value="HISTIDINE KINASE M7"/>
    <property type="match status" value="1"/>
</dbReference>
<dbReference type="InterPro" id="IPR011006">
    <property type="entry name" value="CheY-like_superfamily"/>
</dbReference>
<dbReference type="AlphaFoldDB" id="R7S362"/>
<dbReference type="SUPFAM" id="SSF55874">
    <property type="entry name" value="ATPase domain of HSP90 chaperone/DNA topoisomerase II/histidine kinase"/>
    <property type="match status" value="1"/>
</dbReference>